<dbReference type="RefSeq" id="WP_007618843.1">
    <property type="nucleotide sequence ID" value="NZ_BANX01000008.1"/>
</dbReference>
<dbReference type="EMBL" id="BANX01000008">
    <property type="protein sequence ID" value="GAC67558.1"/>
    <property type="molecule type" value="Genomic_DNA"/>
</dbReference>
<dbReference type="STRING" id="1223545.GS4_08_01430"/>
<protein>
    <recommendedName>
        <fullName evidence="3">SnoaL-like domain-containing protein</fullName>
    </recommendedName>
</protein>
<sequence length="119" mass="13133">MRPTTDDFDEQAQLQARVADMYSAVFHGDYASAYQFRSSKCKDGFPQARYVASMRDLLGDKPYPHASVDVTITAQSDSSAQVRVAQPGPGFPGGQRTWVQTDGVWYFDNCQARNSGSTP</sequence>
<evidence type="ECO:0008006" key="3">
    <source>
        <dbReference type="Google" id="ProtNLM"/>
    </source>
</evidence>
<dbReference type="Proteomes" id="UP000011666">
    <property type="component" value="Unassembled WGS sequence"/>
</dbReference>
<accession>M0QG46</accession>
<reference evidence="1 2" key="1">
    <citation type="submission" date="2013-01" db="EMBL/GenBank/DDBJ databases">
        <title>Whole genome shotgun sequence of Gordonia soli NBRC 108243.</title>
        <authorList>
            <person name="Isaki-Nakamura S."/>
            <person name="Hosoyama A."/>
            <person name="Tsuchikane K."/>
            <person name="Ando Y."/>
            <person name="Baba S."/>
            <person name="Ohji S."/>
            <person name="Hamada M."/>
            <person name="Tamura T."/>
            <person name="Yamazoe A."/>
            <person name="Yamazaki S."/>
            <person name="Fujita N."/>
        </authorList>
    </citation>
    <scope>NUCLEOTIDE SEQUENCE [LARGE SCALE GENOMIC DNA]</scope>
    <source>
        <strain evidence="1 2">NBRC 108243</strain>
    </source>
</reference>
<dbReference type="AlphaFoldDB" id="M0QG46"/>
<proteinExistence type="predicted"/>
<organism evidence="1 2">
    <name type="scientific">Gordonia soli NBRC 108243</name>
    <dbReference type="NCBI Taxonomy" id="1223545"/>
    <lineage>
        <taxon>Bacteria</taxon>
        <taxon>Bacillati</taxon>
        <taxon>Actinomycetota</taxon>
        <taxon>Actinomycetes</taxon>
        <taxon>Mycobacteriales</taxon>
        <taxon>Gordoniaceae</taxon>
        <taxon>Gordonia</taxon>
    </lineage>
</organism>
<keyword evidence="2" id="KW-1185">Reference proteome</keyword>
<name>M0QG46_9ACTN</name>
<evidence type="ECO:0000313" key="2">
    <source>
        <dbReference type="Proteomes" id="UP000011666"/>
    </source>
</evidence>
<evidence type="ECO:0000313" key="1">
    <source>
        <dbReference type="EMBL" id="GAC67558.1"/>
    </source>
</evidence>
<comment type="caution">
    <text evidence="1">The sequence shown here is derived from an EMBL/GenBank/DDBJ whole genome shotgun (WGS) entry which is preliminary data.</text>
</comment>
<gene>
    <name evidence="1" type="ORF">GS4_08_01430</name>
</gene>